<feature type="compositionally biased region" description="Low complexity" evidence="2">
    <location>
        <begin position="309"/>
        <end position="322"/>
    </location>
</feature>
<gene>
    <name evidence="4" type="ORF">VTL71DRAFT_450</name>
</gene>
<feature type="compositionally biased region" description="Basic residues" evidence="2">
    <location>
        <begin position="163"/>
        <end position="174"/>
    </location>
</feature>
<reference evidence="4 5" key="1">
    <citation type="journal article" date="2024" name="Commun. Biol.">
        <title>Comparative genomic analysis of thermophilic fungi reveals convergent evolutionary adaptations and gene losses.</title>
        <authorList>
            <person name="Steindorff A.S."/>
            <person name="Aguilar-Pontes M.V."/>
            <person name="Robinson A.J."/>
            <person name="Andreopoulos B."/>
            <person name="LaButti K."/>
            <person name="Kuo A."/>
            <person name="Mondo S."/>
            <person name="Riley R."/>
            <person name="Otillar R."/>
            <person name="Haridas S."/>
            <person name="Lipzen A."/>
            <person name="Grimwood J."/>
            <person name="Schmutz J."/>
            <person name="Clum A."/>
            <person name="Reid I.D."/>
            <person name="Moisan M.C."/>
            <person name="Butler G."/>
            <person name="Nguyen T.T.M."/>
            <person name="Dewar K."/>
            <person name="Conant G."/>
            <person name="Drula E."/>
            <person name="Henrissat B."/>
            <person name="Hansel C."/>
            <person name="Singer S."/>
            <person name="Hutchinson M.I."/>
            <person name="de Vries R.P."/>
            <person name="Natvig D.O."/>
            <person name="Powell A.J."/>
            <person name="Tsang A."/>
            <person name="Grigoriev I.V."/>
        </authorList>
    </citation>
    <scope>NUCLEOTIDE SEQUENCE [LARGE SCALE GENOMIC DNA]</scope>
    <source>
        <strain evidence="4 5">CBS 494.80</strain>
    </source>
</reference>
<dbReference type="InterPro" id="IPR004827">
    <property type="entry name" value="bZIP"/>
</dbReference>
<evidence type="ECO:0000259" key="3">
    <source>
        <dbReference type="PROSITE" id="PS50217"/>
    </source>
</evidence>
<evidence type="ECO:0000256" key="1">
    <source>
        <dbReference type="SAM" id="Coils"/>
    </source>
</evidence>
<dbReference type="SUPFAM" id="SSF57959">
    <property type="entry name" value="Leucine zipper domain"/>
    <property type="match status" value="1"/>
</dbReference>
<dbReference type="PROSITE" id="PS50217">
    <property type="entry name" value="BZIP"/>
    <property type="match status" value="1"/>
</dbReference>
<feature type="compositionally biased region" description="Polar residues" evidence="2">
    <location>
        <begin position="327"/>
        <end position="346"/>
    </location>
</feature>
<keyword evidence="1" id="KW-0175">Coiled coil</keyword>
<evidence type="ECO:0000313" key="5">
    <source>
        <dbReference type="Proteomes" id="UP001595075"/>
    </source>
</evidence>
<dbReference type="Proteomes" id="UP001595075">
    <property type="component" value="Unassembled WGS sequence"/>
</dbReference>
<name>A0ABR4D037_9HELO</name>
<comment type="caution">
    <text evidence="4">The sequence shown here is derived from an EMBL/GenBank/DDBJ whole genome shotgun (WGS) entry which is preliminary data.</text>
</comment>
<accession>A0ABR4D037</accession>
<feature type="compositionally biased region" description="Polar residues" evidence="2">
    <location>
        <begin position="134"/>
        <end position="143"/>
    </location>
</feature>
<evidence type="ECO:0000313" key="4">
    <source>
        <dbReference type="EMBL" id="KAL2075507.1"/>
    </source>
</evidence>
<evidence type="ECO:0000256" key="2">
    <source>
        <dbReference type="SAM" id="MobiDB-lite"/>
    </source>
</evidence>
<dbReference type="Gene3D" id="1.20.5.170">
    <property type="match status" value="1"/>
</dbReference>
<dbReference type="Pfam" id="PF07716">
    <property type="entry name" value="bZIP_2"/>
    <property type="match status" value="1"/>
</dbReference>
<feature type="domain" description="BZIP" evidence="3">
    <location>
        <begin position="180"/>
        <end position="243"/>
    </location>
</feature>
<feature type="region of interest" description="Disordered" evidence="2">
    <location>
        <begin position="134"/>
        <end position="179"/>
    </location>
</feature>
<proteinExistence type="predicted"/>
<dbReference type="SMART" id="SM00338">
    <property type="entry name" value="BRLZ"/>
    <property type="match status" value="1"/>
</dbReference>
<sequence length="445" mass="48594">MDYQPDFDYAGNPFLNTNPYAKNALPTPNMFESALYDFSDMLNNTPSGDDVILPMPDTFQPNVNLMGGNYNHGSEYPFPAIPTSMPAFSFDPANAMAPGPLSGPNSDFVVDTKAQPDPGYLQEPQLASLQAQQELISQQSAPSKAQVEKALHVNPDTTDEPKPKRRRGARKKKRTPEEEAIKRALHLERNRSAAQKCRQKKKLGEAELKDSLMKERQENEIVWIRVTAVEAELEGLRNLALELENSCECEEQKHIARAGLEAIMQTASKLQAQIDYCNQARSEVSAGLVMQRSPEGYVTRDNLPELERPGSSGSASRQGSQPMSPRAGSSQPMSSQASNPSTTQQLPVPIQSPLASNMPDQSMRINTDMSDVHHSSREGSNGSSNGHRDSAVDCDSPPGAKKDSASPSQEDEGIDDSVYLAYGTAKGPVNEVARNMFPEDIFVAA</sequence>
<keyword evidence="5" id="KW-1185">Reference proteome</keyword>
<feature type="coiled-coil region" evidence="1">
    <location>
        <begin position="226"/>
        <end position="253"/>
    </location>
</feature>
<dbReference type="EMBL" id="JAZHXI010000001">
    <property type="protein sequence ID" value="KAL2075507.1"/>
    <property type="molecule type" value="Genomic_DNA"/>
</dbReference>
<dbReference type="CDD" id="cd14687">
    <property type="entry name" value="bZIP_ATF2"/>
    <property type="match status" value="1"/>
</dbReference>
<protein>
    <recommendedName>
        <fullName evidence="3">BZIP domain-containing protein</fullName>
    </recommendedName>
</protein>
<organism evidence="4 5">
    <name type="scientific">Oculimacula yallundae</name>
    <dbReference type="NCBI Taxonomy" id="86028"/>
    <lineage>
        <taxon>Eukaryota</taxon>
        <taxon>Fungi</taxon>
        <taxon>Dikarya</taxon>
        <taxon>Ascomycota</taxon>
        <taxon>Pezizomycotina</taxon>
        <taxon>Leotiomycetes</taxon>
        <taxon>Helotiales</taxon>
        <taxon>Ploettnerulaceae</taxon>
        <taxon>Oculimacula</taxon>
    </lineage>
</organism>
<feature type="compositionally biased region" description="Polar residues" evidence="2">
    <location>
        <begin position="353"/>
        <end position="369"/>
    </location>
</feature>
<feature type="region of interest" description="Disordered" evidence="2">
    <location>
        <begin position="292"/>
        <end position="419"/>
    </location>
</feature>
<dbReference type="InterPro" id="IPR046347">
    <property type="entry name" value="bZIP_sf"/>
</dbReference>